<dbReference type="InterPro" id="IPR003646">
    <property type="entry name" value="SH3-like_bac-type"/>
</dbReference>
<dbReference type="EMBL" id="MDBS01000017">
    <property type="protein sequence ID" value="PMP31561.1"/>
    <property type="molecule type" value="Genomic_DNA"/>
</dbReference>
<organism evidence="3">
    <name type="scientific">Vibrio cyclitrophicus</name>
    <dbReference type="NCBI Taxonomy" id="47951"/>
    <lineage>
        <taxon>Bacteria</taxon>
        <taxon>Pseudomonadati</taxon>
        <taxon>Pseudomonadota</taxon>
        <taxon>Gammaproteobacteria</taxon>
        <taxon>Vibrionales</taxon>
        <taxon>Vibrionaceae</taxon>
        <taxon>Vibrio</taxon>
    </lineage>
</organism>
<keyword evidence="1" id="KW-0472">Membrane</keyword>
<keyword evidence="1" id="KW-0812">Transmembrane</keyword>
<dbReference type="Gene3D" id="2.30.30.40">
    <property type="entry name" value="SH3 Domains"/>
    <property type="match status" value="1"/>
</dbReference>
<proteinExistence type="predicted"/>
<dbReference type="AlphaFoldDB" id="A0A7Z1MLB9"/>
<reference evidence="3" key="2">
    <citation type="journal article" date="2018" name="Nature">
        <title>A major lineage of non-tailed dsDNA viruses as unrecognized killers of marine bacteria.</title>
        <authorList>
            <person name="Kauffman K.M."/>
            <person name="Hussain F.A."/>
            <person name="Yang J."/>
            <person name="Arevalo P."/>
            <person name="Brown J.M."/>
            <person name="Chang W.K."/>
            <person name="VanInsberghe D."/>
            <person name="Elsherbini J."/>
            <person name="Sharma R.S."/>
            <person name="Cutler M.B."/>
            <person name="Kelly L."/>
            <person name="Polz M.F."/>
        </authorList>
    </citation>
    <scope>NUCLEOTIDE SEQUENCE</scope>
    <source>
        <strain evidence="3">10N.222.46.E12</strain>
    </source>
</reference>
<dbReference type="Pfam" id="PF08239">
    <property type="entry name" value="SH3_3"/>
    <property type="match status" value="1"/>
</dbReference>
<reference evidence="3" key="1">
    <citation type="submission" date="2016-07" db="EMBL/GenBank/DDBJ databases">
        <authorList>
            <person name="Kauffman K."/>
            <person name="Arevalo P."/>
            <person name="Polz M.F."/>
        </authorList>
    </citation>
    <scope>NUCLEOTIDE SEQUENCE</scope>
    <source>
        <strain evidence="3">10N.222.46.E12</strain>
    </source>
</reference>
<keyword evidence="1" id="KW-1133">Transmembrane helix</keyword>
<feature type="transmembrane region" description="Helical" evidence="1">
    <location>
        <begin position="204"/>
        <end position="230"/>
    </location>
</feature>
<comment type="caution">
    <text evidence="3">The sequence shown here is derived from an EMBL/GenBank/DDBJ whole genome shotgun (WGS) entry which is preliminary data.</text>
</comment>
<evidence type="ECO:0000259" key="2">
    <source>
        <dbReference type="Pfam" id="PF08239"/>
    </source>
</evidence>
<evidence type="ECO:0000313" key="3">
    <source>
        <dbReference type="EMBL" id="PMP31561.1"/>
    </source>
</evidence>
<sequence>MSKQSGYLKQISAIENSPLMKHLDAMNPIINNTSLDHIKALDSIINSTSLDHIKALDSIINNTSLDHIKALDSVINSTSLDYIKALDSAINNTLLDPVKALGSVINNTSLDYFKVLDSVINNTSSDHFKMLDSVINSVSLNQFEALDLITNPVWIRQSEFLNSLYTEQELSEFSGILSEVGSDLQQGNASERDVEKNLQKLPNIFFLIFKYLFNYIVMPLFVGVCLQPLVAEFLQNNDEPRRVQKSLIKKLPQNSGIETTAVNRFISGDGVHLRASASIKSAVISHLDFGQLIYILEKDRSWVKVTVPQKDGSNLEGWVFNEYTERFRN</sequence>
<accession>A0A7Z1MLB9</accession>
<protein>
    <recommendedName>
        <fullName evidence="2">SH3b domain-containing protein</fullName>
    </recommendedName>
</protein>
<name>A0A7Z1MLB9_9VIBR</name>
<evidence type="ECO:0000256" key="1">
    <source>
        <dbReference type="SAM" id="Phobius"/>
    </source>
</evidence>
<feature type="domain" description="SH3b" evidence="2">
    <location>
        <begin position="269"/>
        <end position="324"/>
    </location>
</feature>
<gene>
    <name evidence="3" type="ORF">BCS90_11250</name>
</gene>
<dbReference type="RefSeq" id="WP_108167910.1">
    <property type="nucleotide sequence ID" value="NZ_CP170591.1"/>
</dbReference>